<keyword evidence="5" id="KW-1185">Reference proteome</keyword>
<evidence type="ECO:0000313" key="5">
    <source>
        <dbReference type="Proteomes" id="UP001174694"/>
    </source>
</evidence>
<comment type="caution">
    <text evidence="4">The sequence shown here is derived from an EMBL/GenBank/DDBJ whole genome shotgun (WGS) entry which is preliminary data.</text>
</comment>
<keyword evidence="2" id="KW-0378">Hydrolase</keyword>
<evidence type="ECO:0000256" key="2">
    <source>
        <dbReference type="ARBA" id="ARBA00022801"/>
    </source>
</evidence>
<gene>
    <name evidence="4" type="ORF">NKR23_g5212</name>
</gene>
<dbReference type="GO" id="GO:0016787">
    <property type="term" value="F:hydrolase activity"/>
    <property type="evidence" value="ECO:0007669"/>
    <property type="project" value="UniProtKB-KW"/>
</dbReference>
<evidence type="ECO:0000256" key="1">
    <source>
        <dbReference type="ARBA" id="ARBA00005863"/>
    </source>
</evidence>
<accession>A0AA38RHT3</accession>
<dbReference type="InterPro" id="IPR050593">
    <property type="entry name" value="LovG"/>
</dbReference>
<dbReference type="InterPro" id="IPR005645">
    <property type="entry name" value="FSH-like_dom"/>
</dbReference>
<dbReference type="PANTHER" id="PTHR48070:SF3">
    <property type="entry name" value="ESTERASE DBAE-RELATED"/>
    <property type="match status" value="1"/>
</dbReference>
<dbReference type="AlphaFoldDB" id="A0AA38RHT3"/>
<dbReference type="GO" id="GO:0005737">
    <property type="term" value="C:cytoplasm"/>
    <property type="evidence" value="ECO:0007669"/>
    <property type="project" value="TreeGrafter"/>
</dbReference>
<dbReference type="Pfam" id="PF03959">
    <property type="entry name" value="FSH1"/>
    <property type="match status" value="1"/>
</dbReference>
<dbReference type="SUPFAM" id="SSF53474">
    <property type="entry name" value="alpha/beta-Hydrolases"/>
    <property type="match status" value="1"/>
</dbReference>
<dbReference type="GO" id="GO:0005634">
    <property type="term" value="C:nucleus"/>
    <property type="evidence" value="ECO:0007669"/>
    <property type="project" value="TreeGrafter"/>
</dbReference>
<reference evidence="4" key="1">
    <citation type="submission" date="2022-07" db="EMBL/GenBank/DDBJ databases">
        <title>Fungi with potential for degradation of polypropylene.</title>
        <authorList>
            <person name="Gostincar C."/>
        </authorList>
    </citation>
    <scope>NUCLEOTIDE SEQUENCE</scope>
    <source>
        <strain evidence="4">EXF-13308</strain>
    </source>
</reference>
<dbReference type="InterPro" id="IPR029058">
    <property type="entry name" value="AB_hydrolase_fold"/>
</dbReference>
<evidence type="ECO:0000313" key="4">
    <source>
        <dbReference type="EMBL" id="KAJ9148360.1"/>
    </source>
</evidence>
<protein>
    <submittedName>
        <fullName evidence="4">Esterase</fullName>
    </submittedName>
</protein>
<feature type="domain" description="Serine hydrolase" evidence="3">
    <location>
        <begin position="13"/>
        <end position="272"/>
    </location>
</feature>
<dbReference type="Gene3D" id="3.40.50.1820">
    <property type="entry name" value="alpha/beta hydrolase"/>
    <property type="match status" value="1"/>
</dbReference>
<dbReference type="EMBL" id="JANBVO010000013">
    <property type="protein sequence ID" value="KAJ9148360.1"/>
    <property type="molecule type" value="Genomic_DNA"/>
</dbReference>
<dbReference type="GO" id="GO:0044550">
    <property type="term" value="P:secondary metabolite biosynthetic process"/>
    <property type="evidence" value="ECO:0007669"/>
    <property type="project" value="TreeGrafter"/>
</dbReference>
<proteinExistence type="inferred from homology"/>
<name>A0AA38RHT3_9PEZI</name>
<evidence type="ECO:0000259" key="3">
    <source>
        <dbReference type="Pfam" id="PF03959"/>
    </source>
</evidence>
<dbReference type="PANTHER" id="PTHR48070">
    <property type="entry name" value="ESTERASE OVCA2"/>
    <property type="match status" value="1"/>
</dbReference>
<sequence length="292" mass="31967">MVQHAETSDLSLPRILCLHGGGSNARIFRAQCRVITSHLRGRFRLCFADAPLPSKPGPDVLSVYEGWGPYRAWLPPAWIDGIPDREMGQVDAAITLVEDVIESTMEADNLSASGPWVGIMGFSQGAKTAASVLLRQQLQLEVGAVPRFSFKFGVILAGRGPLVTGIEGTFLTTSRAIRKANLAFRGHRFGEAENEREDAGNKLAGLGNTRQPIHGHVEPDQRLHIPTTHVHGLGDPGLQLHRRLREEWCEPNSTRLLEWDGGHRIPIKAKDVAVLVDHILRMAEASGVQCVP</sequence>
<dbReference type="Proteomes" id="UP001174694">
    <property type="component" value="Unassembled WGS sequence"/>
</dbReference>
<comment type="similarity">
    <text evidence="1">Belongs to the LovG family.</text>
</comment>
<organism evidence="4 5">
    <name type="scientific">Pleurostoma richardsiae</name>
    <dbReference type="NCBI Taxonomy" id="41990"/>
    <lineage>
        <taxon>Eukaryota</taxon>
        <taxon>Fungi</taxon>
        <taxon>Dikarya</taxon>
        <taxon>Ascomycota</taxon>
        <taxon>Pezizomycotina</taxon>
        <taxon>Sordariomycetes</taxon>
        <taxon>Sordariomycetidae</taxon>
        <taxon>Calosphaeriales</taxon>
        <taxon>Pleurostomataceae</taxon>
        <taxon>Pleurostoma</taxon>
    </lineage>
</organism>